<keyword evidence="8" id="KW-0496">Mitochondrion</keyword>
<evidence type="ECO:0000256" key="8">
    <source>
        <dbReference type="HAMAP-Rule" id="MF_03189"/>
    </source>
</evidence>
<evidence type="ECO:0000256" key="3">
    <source>
        <dbReference type="ARBA" id="ARBA00005985"/>
    </source>
</evidence>
<keyword evidence="8" id="KW-0831">Ubiquinone biosynthesis</keyword>
<comment type="function">
    <text evidence="8">Catalyzes the prenylation of para-hydroxybenzoate (PHB) with an all-trans polyprenyl group. Mediates the second step in the final reaction sequence of coenzyme Q (CoQ) biosynthesis, which is the condensation of the polyisoprenoid side chain with PHB, generating the first membrane-bound Q intermediate.</text>
</comment>
<dbReference type="GO" id="GO:0005743">
    <property type="term" value="C:mitochondrial inner membrane"/>
    <property type="evidence" value="ECO:0007669"/>
    <property type="project" value="UniProtKB-SubCell"/>
</dbReference>
<accession>A0A1Q3E1I3</accession>
<name>A0A1Q3E1I3_LENED</name>
<evidence type="ECO:0000313" key="9">
    <source>
        <dbReference type="EMBL" id="GAW01021.1"/>
    </source>
</evidence>
<feature type="transmembrane region" description="Helical" evidence="8">
    <location>
        <begin position="183"/>
        <end position="204"/>
    </location>
</feature>
<dbReference type="HAMAP" id="MF_01635">
    <property type="entry name" value="UbiA"/>
    <property type="match status" value="1"/>
</dbReference>
<keyword evidence="8" id="KW-0414">Isoprene biosynthesis</keyword>
<dbReference type="FunFam" id="1.20.120.1780:FF:000001">
    <property type="entry name" value="4-hydroxybenzoate octaprenyltransferase"/>
    <property type="match status" value="1"/>
</dbReference>
<dbReference type="GO" id="GO:0008412">
    <property type="term" value="F:4-hydroxybenzoate polyprenyltransferase activity"/>
    <property type="evidence" value="ECO:0007669"/>
    <property type="project" value="UniProtKB-EC"/>
</dbReference>
<dbReference type="Pfam" id="PF01040">
    <property type="entry name" value="UbiA"/>
    <property type="match status" value="1"/>
</dbReference>
<comment type="cofactor">
    <cofactor evidence="1 8">
        <name>Mg(2+)</name>
        <dbReference type="ChEBI" id="CHEBI:18420"/>
    </cofactor>
</comment>
<feature type="transmembrane region" description="Helical" evidence="8">
    <location>
        <begin position="119"/>
        <end position="140"/>
    </location>
</feature>
<dbReference type="Gene3D" id="1.10.357.140">
    <property type="entry name" value="UbiA prenyltransferase"/>
    <property type="match status" value="1"/>
</dbReference>
<comment type="caution">
    <text evidence="9">The sequence shown here is derived from an EMBL/GenBank/DDBJ whole genome shotgun (WGS) entry which is preliminary data.</text>
</comment>
<reference evidence="9 10" key="2">
    <citation type="submission" date="2017-02" db="EMBL/GenBank/DDBJ databases">
        <title>A genome survey and senescence transcriptome analysis in Lentinula edodes.</title>
        <authorList>
            <person name="Sakamoto Y."/>
            <person name="Nakade K."/>
            <person name="Sato S."/>
            <person name="Yoshida Y."/>
            <person name="Miyazaki K."/>
            <person name="Natsume S."/>
            <person name="Konno N."/>
        </authorList>
    </citation>
    <scope>NUCLEOTIDE SEQUENCE [LARGE SCALE GENOMIC DNA]</scope>
    <source>
        <strain evidence="9 10">NBRC 111202</strain>
    </source>
</reference>
<keyword evidence="5 8" id="KW-0812">Transmembrane</keyword>
<dbReference type="GO" id="GO:0008299">
    <property type="term" value="P:isoprenoid biosynthetic process"/>
    <property type="evidence" value="ECO:0007669"/>
    <property type="project" value="UniProtKB-UniRule"/>
</dbReference>
<dbReference type="PANTHER" id="PTHR11048">
    <property type="entry name" value="PRENYLTRANSFERASES"/>
    <property type="match status" value="1"/>
</dbReference>
<dbReference type="STRING" id="5353.A0A1Q3E1I3"/>
<dbReference type="EC" id="2.5.1.39" evidence="8"/>
<feature type="transmembrane region" description="Helical" evidence="8">
    <location>
        <begin position="282"/>
        <end position="300"/>
    </location>
</feature>
<dbReference type="GO" id="GO:0006744">
    <property type="term" value="P:ubiquinone biosynthetic process"/>
    <property type="evidence" value="ECO:0007669"/>
    <property type="project" value="UniProtKB-UniRule"/>
</dbReference>
<keyword evidence="4 8" id="KW-0808">Transferase</keyword>
<keyword evidence="6 8" id="KW-1133">Transmembrane helix</keyword>
<dbReference type="AlphaFoldDB" id="A0A1Q3E1I3"/>
<keyword evidence="10" id="KW-1185">Reference proteome</keyword>
<comment type="pathway">
    <text evidence="8">Cofactor biosynthesis; ubiquinone biosynthesis.</text>
</comment>
<dbReference type="InterPro" id="IPR000537">
    <property type="entry name" value="UbiA_prenyltransferase"/>
</dbReference>
<dbReference type="UniPathway" id="UPA00232"/>
<feature type="transmembrane region" description="Helical" evidence="8">
    <location>
        <begin position="210"/>
        <end position="233"/>
    </location>
</feature>
<evidence type="ECO:0000256" key="5">
    <source>
        <dbReference type="ARBA" id="ARBA00022692"/>
    </source>
</evidence>
<feature type="transmembrane region" description="Helical" evidence="8">
    <location>
        <begin position="320"/>
        <end position="343"/>
    </location>
</feature>
<evidence type="ECO:0000256" key="6">
    <source>
        <dbReference type="ARBA" id="ARBA00022989"/>
    </source>
</evidence>
<protein>
    <recommendedName>
        <fullName evidence="8">4-hydroxybenzoate polyprenyltransferase, mitochondrial</fullName>
        <shortName evidence="8">4-HB polyprenyltransferase</shortName>
        <ecNumber evidence="8">2.5.1.39</ecNumber>
    </recommendedName>
    <alternativeName>
        <fullName evidence="8">Para-hydroxybenzoate--polyprenyltransferase</fullName>
        <shortName evidence="8">PHB:PPT</shortName>
        <shortName evidence="8">PHB:polyprenyltransferase</shortName>
    </alternativeName>
</protein>
<keyword evidence="7 8" id="KW-0472">Membrane</keyword>
<dbReference type="InterPro" id="IPR039653">
    <property type="entry name" value="Prenyltransferase"/>
</dbReference>
<organism evidence="9 10">
    <name type="scientific">Lentinula edodes</name>
    <name type="common">Shiitake mushroom</name>
    <name type="synonym">Lentinus edodes</name>
    <dbReference type="NCBI Taxonomy" id="5353"/>
    <lineage>
        <taxon>Eukaryota</taxon>
        <taxon>Fungi</taxon>
        <taxon>Dikarya</taxon>
        <taxon>Basidiomycota</taxon>
        <taxon>Agaricomycotina</taxon>
        <taxon>Agaricomycetes</taxon>
        <taxon>Agaricomycetidae</taxon>
        <taxon>Agaricales</taxon>
        <taxon>Marasmiineae</taxon>
        <taxon>Omphalotaceae</taxon>
        <taxon>Lentinula</taxon>
    </lineage>
</organism>
<dbReference type="EMBL" id="BDGU01000049">
    <property type="protein sequence ID" value="GAW01021.1"/>
    <property type="molecule type" value="Genomic_DNA"/>
</dbReference>
<sequence length="345" mass="39177">MSSHLNEKLAFDFTQAEFLDIKRKPLDIFPSVLRPYLELIRLEKPTGTKLMFWPFAWGLTMAAYSVKMHWTTYTFRLMQCLLSAFIIRSSACTINDIFDRKMDAGVERTKNRPLASGRISVFAATSYALMQYAIGTTWFYLTVEDLALSVALVQLLPILDPLPCKRTIPISFAIYPLLKRVTYWPQAWLGFAMNFGLMTAWVSTTNTFDTPILVTAMAACWCWTMLYDTIYACQDIEDDVKMGIRSTAILFGSYIRPLLIACGCSFIVLLCGAGILNGQGPAFYTLSVGGLLLHLIRQWWTVDLEIPKSCWANFNSNGQLGWIIWLGLVIDYAINLRLIQMILQL</sequence>
<dbReference type="InterPro" id="IPR044878">
    <property type="entry name" value="UbiA_sf"/>
</dbReference>
<dbReference type="Proteomes" id="UP000188533">
    <property type="component" value="Unassembled WGS sequence"/>
</dbReference>
<keyword evidence="8" id="KW-0999">Mitochondrion inner membrane</keyword>
<evidence type="ECO:0000313" key="10">
    <source>
        <dbReference type="Proteomes" id="UP000188533"/>
    </source>
</evidence>
<comment type="similarity">
    <text evidence="3 8">Belongs to the UbiA prenyltransferase family.</text>
</comment>
<evidence type="ECO:0000256" key="1">
    <source>
        <dbReference type="ARBA" id="ARBA00001946"/>
    </source>
</evidence>
<proteinExistence type="inferred from homology"/>
<dbReference type="CDD" id="cd13959">
    <property type="entry name" value="PT_UbiA_COQ2"/>
    <property type="match status" value="1"/>
</dbReference>
<reference evidence="9 10" key="1">
    <citation type="submission" date="2016-08" db="EMBL/GenBank/DDBJ databases">
        <authorList>
            <consortium name="Lentinula edodes genome sequencing consortium"/>
            <person name="Sakamoto Y."/>
            <person name="Nakade K."/>
            <person name="Sato S."/>
            <person name="Yoshida Y."/>
            <person name="Miyazaki K."/>
            <person name="Natsume S."/>
            <person name="Konno N."/>
        </authorList>
    </citation>
    <scope>NUCLEOTIDE SEQUENCE [LARGE SCALE GENOMIC DNA]</scope>
    <source>
        <strain evidence="9 10">NBRC 111202</strain>
    </source>
</reference>
<evidence type="ECO:0000256" key="2">
    <source>
        <dbReference type="ARBA" id="ARBA00004141"/>
    </source>
</evidence>
<comment type="catalytic activity">
    <reaction evidence="8">
        <text>an all-trans-polyprenyl diphosphate + 4-hydroxybenzoate = a 4-hydroxy-3-(all-trans-polyprenyl)benzoate + diphosphate</text>
        <dbReference type="Rhea" id="RHEA:44504"/>
        <dbReference type="Rhea" id="RHEA-COMP:9514"/>
        <dbReference type="Rhea" id="RHEA-COMP:9564"/>
        <dbReference type="ChEBI" id="CHEBI:17879"/>
        <dbReference type="ChEBI" id="CHEBI:33019"/>
        <dbReference type="ChEBI" id="CHEBI:58914"/>
        <dbReference type="ChEBI" id="CHEBI:78396"/>
        <dbReference type="EC" id="2.5.1.39"/>
    </reaction>
</comment>
<evidence type="ECO:0000256" key="4">
    <source>
        <dbReference type="ARBA" id="ARBA00022679"/>
    </source>
</evidence>
<dbReference type="InterPro" id="IPR030470">
    <property type="entry name" value="UbiA_prenylTrfase_CS"/>
</dbReference>
<dbReference type="PANTHER" id="PTHR11048:SF28">
    <property type="entry name" value="4-HYDROXYBENZOATE POLYPRENYLTRANSFERASE, MITOCHONDRIAL"/>
    <property type="match status" value="1"/>
</dbReference>
<dbReference type="PROSITE" id="PS00943">
    <property type="entry name" value="UBIA"/>
    <property type="match status" value="1"/>
</dbReference>
<gene>
    <name evidence="9" type="ORF">LENED_002588</name>
</gene>
<dbReference type="Gene3D" id="1.20.120.1780">
    <property type="entry name" value="UbiA prenyltransferase"/>
    <property type="match status" value="1"/>
</dbReference>
<dbReference type="InterPro" id="IPR006370">
    <property type="entry name" value="HB_polyprenyltransferase-like"/>
</dbReference>
<evidence type="ECO:0000256" key="7">
    <source>
        <dbReference type="ARBA" id="ARBA00023136"/>
    </source>
</evidence>
<comment type="subcellular location">
    <subcellularLocation>
        <location evidence="2">Membrane</location>
        <topology evidence="2">Multi-pass membrane protein</topology>
    </subcellularLocation>
    <subcellularLocation>
        <location evidence="8">Mitochondrion inner membrane</location>
        <topology evidence="8">Multi-pass membrane protein</topology>
        <orientation evidence="8">Matrix side</orientation>
    </subcellularLocation>
</comment>
<feature type="transmembrane region" description="Helical" evidence="8">
    <location>
        <begin position="254"/>
        <end position="276"/>
    </location>
</feature>